<proteinExistence type="predicted"/>
<dbReference type="Proteomes" id="UP001447188">
    <property type="component" value="Unassembled WGS sequence"/>
</dbReference>
<reference evidence="2 3" key="1">
    <citation type="submission" date="2024-02" db="EMBL/GenBank/DDBJ databases">
        <title>Discinaceae phylogenomics.</title>
        <authorList>
            <person name="Dirks A.C."/>
            <person name="James T.Y."/>
        </authorList>
    </citation>
    <scope>NUCLEOTIDE SEQUENCE [LARGE SCALE GENOMIC DNA]</scope>
    <source>
        <strain evidence="2 3">ACD0624</strain>
    </source>
</reference>
<gene>
    <name evidence="2" type="ORF">Q9L58_009451</name>
</gene>
<feature type="signal peptide" evidence="1">
    <location>
        <begin position="1"/>
        <end position="19"/>
    </location>
</feature>
<evidence type="ECO:0000313" key="3">
    <source>
        <dbReference type="Proteomes" id="UP001447188"/>
    </source>
</evidence>
<protein>
    <submittedName>
        <fullName evidence="2">Uncharacterized protein</fullName>
    </submittedName>
</protein>
<keyword evidence="3" id="KW-1185">Reference proteome</keyword>
<accession>A0ABR3G6Y2</accession>
<feature type="chain" id="PRO_5045950805" evidence="1">
    <location>
        <begin position="20"/>
        <end position="196"/>
    </location>
</feature>
<keyword evidence="1" id="KW-0732">Signal</keyword>
<dbReference type="EMBL" id="JBBBZM010000221">
    <property type="protein sequence ID" value="KAL0631685.1"/>
    <property type="molecule type" value="Genomic_DNA"/>
</dbReference>
<name>A0ABR3G6Y2_9PEZI</name>
<evidence type="ECO:0000313" key="2">
    <source>
        <dbReference type="EMBL" id="KAL0631685.1"/>
    </source>
</evidence>
<organism evidence="2 3">
    <name type="scientific">Discina gigas</name>
    <dbReference type="NCBI Taxonomy" id="1032678"/>
    <lineage>
        <taxon>Eukaryota</taxon>
        <taxon>Fungi</taxon>
        <taxon>Dikarya</taxon>
        <taxon>Ascomycota</taxon>
        <taxon>Pezizomycotina</taxon>
        <taxon>Pezizomycetes</taxon>
        <taxon>Pezizales</taxon>
        <taxon>Discinaceae</taxon>
        <taxon>Discina</taxon>
    </lineage>
</organism>
<evidence type="ECO:0000256" key="1">
    <source>
        <dbReference type="SAM" id="SignalP"/>
    </source>
</evidence>
<sequence length="196" mass="21334">MKLLLSSLTAAALALVASAAPTLVTREVTTELPARFAMYLVTGEARANGLRIRYVNSNLHIDINDSVYWPSVDGVFLGGRGRIALDRTVHIQPNSNIPADAVEGDWNVMFLPGVSSVVVNSEAWQATLESWGPAYHPTVGKFVQDSKGILRLIDDSGVLQPNGLRICGVGAAPYQFWWDDVPYMPCPVAEFRIVPL</sequence>
<comment type="caution">
    <text evidence="2">The sequence shown here is derived from an EMBL/GenBank/DDBJ whole genome shotgun (WGS) entry which is preliminary data.</text>
</comment>